<feature type="compositionally biased region" description="Basic and acidic residues" evidence="1">
    <location>
        <begin position="1"/>
        <end position="11"/>
    </location>
</feature>
<evidence type="ECO:0000256" key="1">
    <source>
        <dbReference type="SAM" id="MobiDB-lite"/>
    </source>
</evidence>
<dbReference type="Pfam" id="PF08539">
    <property type="entry name" value="HbrB"/>
    <property type="match status" value="1"/>
</dbReference>
<feature type="compositionally biased region" description="Basic and acidic residues" evidence="1">
    <location>
        <begin position="514"/>
        <end position="534"/>
    </location>
</feature>
<sequence length="585" mass="64085">MIPGRRSHDVRPMTPTAVPSERRPSASEEASRPSIQNLTNLASEGGNGRTESAGHSVGDVVSRRLAFLGVGDPRSSSTTSFLPPRSHSRVDSNGTRDSPSNMSSSTLVSATKQHASPSKGSMGRTYDSKLVSREMHRLGNFAHLNPTPFTHATSSSTSLPQSASSMNPAPSDNPWGALHIHVLPLFNGEALRVPVEDLNTLVKRHIQSVVSAVPSKAMATLEHDTSALISSGMVTLNAKLIGIDDDKLVSRVVEIWGFFWDQVLPYVEGVLLPLQTDPLLSSLYRGNKSHRPSDAAGQNSNGQLPSHMVSSPQIDVRTVAIRAFRDQIIFPIFSRLGSCLTALGSQDLGLDKNYQQPRLQQMLLVLVSQGRERSVSLSLTDPDPQPSAPEAAVQHLLRAVRLPLAQVSANPAQTSSGRTPSFLSDNQPRDRRGRIAEKPKNIKTSLGDPGSSARQRPMLGRRNANGNLGHEDYALVEDDEFGGEETPRIKKGGWAGVVQEIYFDEEREREREREFLESLRSPDIENENHGDHRGSIGGWGLGNPHEEDATKKHVMEDEDDELDWDQAQSVVERMKVYENGHGERR</sequence>
<feature type="compositionally biased region" description="Polar residues" evidence="1">
    <location>
        <begin position="296"/>
        <end position="308"/>
    </location>
</feature>
<feature type="region of interest" description="Disordered" evidence="1">
    <location>
        <begin position="514"/>
        <end position="548"/>
    </location>
</feature>
<name>A0A9P6L1J2_9AGAM</name>
<evidence type="ECO:0000313" key="3">
    <source>
        <dbReference type="Proteomes" id="UP000736335"/>
    </source>
</evidence>
<feature type="compositionally biased region" description="Low complexity" evidence="1">
    <location>
        <begin position="154"/>
        <end position="165"/>
    </location>
</feature>
<feature type="region of interest" description="Disordered" evidence="1">
    <location>
        <begin position="285"/>
        <end position="308"/>
    </location>
</feature>
<organism evidence="2 3">
    <name type="scientific">Thelephora terrestris</name>
    <dbReference type="NCBI Taxonomy" id="56493"/>
    <lineage>
        <taxon>Eukaryota</taxon>
        <taxon>Fungi</taxon>
        <taxon>Dikarya</taxon>
        <taxon>Basidiomycota</taxon>
        <taxon>Agaricomycotina</taxon>
        <taxon>Agaricomycetes</taxon>
        <taxon>Thelephorales</taxon>
        <taxon>Thelephoraceae</taxon>
        <taxon>Thelephora</taxon>
    </lineage>
</organism>
<feature type="compositionally biased region" description="Basic and acidic residues" evidence="1">
    <location>
        <begin position="427"/>
        <end position="440"/>
    </location>
</feature>
<dbReference type="PANTHER" id="PTHR32428">
    <property type="entry name" value="TARGET OF RAPAMYCIN COMPLEX 2 SUBUNIT BIT61-RELATED"/>
    <property type="match status" value="1"/>
</dbReference>
<dbReference type="OrthoDB" id="2290221at2759"/>
<dbReference type="Proteomes" id="UP000736335">
    <property type="component" value="Unassembled WGS sequence"/>
</dbReference>
<comment type="caution">
    <text evidence="2">The sequence shown here is derived from an EMBL/GenBank/DDBJ whole genome shotgun (WGS) entry which is preliminary data.</text>
</comment>
<feature type="region of interest" description="Disordered" evidence="1">
    <location>
        <begin position="408"/>
        <end position="468"/>
    </location>
</feature>
<proteinExistence type="predicted"/>
<accession>A0A9P6L1J2</accession>
<reference evidence="2" key="1">
    <citation type="journal article" date="2020" name="Nat. Commun.">
        <title>Large-scale genome sequencing of mycorrhizal fungi provides insights into the early evolution of symbiotic traits.</title>
        <authorList>
            <person name="Miyauchi S."/>
            <person name="Kiss E."/>
            <person name="Kuo A."/>
            <person name="Drula E."/>
            <person name="Kohler A."/>
            <person name="Sanchez-Garcia M."/>
            <person name="Morin E."/>
            <person name="Andreopoulos B."/>
            <person name="Barry K.W."/>
            <person name="Bonito G."/>
            <person name="Buee M."/>
            <person name="Carver A."/>
            <person name="Chen C."/>
            <person name="Cichocki N."/>
            <person name="Clum A."/>
            <person name="Culley D."/>
            <person name="Crous P.W."/>
            <person name="Fauchery L."/>
            <person name="Girlanda M."/>
            <person name="Hayes R.D."/>
            <person name="Keri Z."/>
            <person name="LaButti K."/>
            <person name="Lipzen A."/>
            <person name="Lombard V."/>
            <person name="Magnuson J."/>
            <person name="Maillard F."/>
            <person name="Murat C."/>
            <person name="Nolan M."/>
            <person name="Ohm R.A."/>
            <person name="Pangilinan J."/>
            <person name="Pereira M.F."/>
            <person name="Perotto S."/>
            <person name="Peter M."/>
            <person name="Pfister S."/>
            <person name="Riley R."/>
            <person name="Sitrit Y."/>
            <person name="Stielow J.B."/>
            <person name="Szollosi G."/>
            <person name="Zifcakova L."/>
            <person name="Stursova M."/>
            <person name="Spatafora J.W."/>
            <person name="Tedersoo L."/>
            <person name="Vaario L.M."/>
            <person name="Yamada A."/>
            <person name="Yan M."/>
            <person name="Wang P."/>
            <person name="Xu J."/>
            <person name="Bruns T."/>
            <person name="Baldrian P."/>
            <person name="Vilgalys R."/>
            <person name="Dunand C."/>
            <person name="Henrissat B."/>
            <person name="Grigoriev I.V."/>
            <person name="Hibbett D."/>
            <person name="Nagy L.G."/>
            <person name="Martin F.M."/>
        </authorList>
    </citation>
    <scope>NUCLEOTIDE SEQUENCE</scope>
    <source>
        <strain evidence="2">UH-Tt-Lm1</strain>
    </source>
</reference>
<reference evidence="2" key="2">
    <citation type="submission" date="2020-11" db="EMBL/GenBank/DDBJ databases">
        <authorList>
            <consortium name="DOE Joint Genome Institute"/>
            <person name="Kuo A."/>
            <person name="Miyauchi S."/>
            <person name="Kiss E."/>
            <person name="Drula E."/>
            <person name="Kohler A."/>
            <person name="Sanchez-Garcia M."/>
            <person name="Andreopoulos B."/>
            <person name="Barry K.W."/>
            <person name="Bonito G."/>
            <person name="Buee M."/>
            <person name="Carver A."/>
            <person name="Chen C."/>
            <person name="Cichocki N."/>
            <person name="Clum A."/>
            <person name="Culley D."/>
            <person name="Crous P.W."/>
            <person name="Fauchery L."/>
            <person name="Girlanda M."/>
            <person name="Hayes R."/>
            <person name="Keri Z."/>
            <person name="Labutti K."/>
            <person name="Lipzen A."/>
            <person name="Lombard V."/>
            <person name="Magnuson J."/>
            <person name="Maillard F."/>
            <person name="Morin E."/>
            <person name="Murat C."/>
            <person name="Nolan M."/>
            <person name="Ohm R."/>
            <person name="Pangilinan J."/>
            <person name="Pereira M."/>
            <person name="Perotto S."/>
            <person name="Peter M."/>
            <person name="Riley R."/>
            <person name="Sitrit Y."/>
            <person name="Stielow B."/>
            <person name="Szollosi G."/>
            <person name="Zifcakova L."/>
            <person name="Stursova M."/>
            <person name="Spatafora J.W."/>
            <person name="Tedersoo L."/>
            <person name="Vaario L.-M."/>
            <person name="Yamada A."/>
            <person name="Yan M."/>
            <person name="Wang P."/>
            <person name="Xu J."/>
            <person name="Bruns T."/>
            <person name="Baldrian P."/>
            <person name="Vilgalys R."/>
            <person name="Henrissat B."/>
            <person name="Grigoriev I.V."/>
            <person name="Hibbett D."/>
            <person name="Nagy L.G."/>
            <person name="Martin F.M."/>
        </authorList>
    </citation>
    <scope>NUCLEOTIDE SEQUENCE</scope>
    <source>
        <strain evidence="2">UH-Tt-Lm1</strain>
    </source>
</reference>
<feature type="compositionally biased region" description="Polar residues" evidence="1">
    <location>
        <begin position="408"/>
        <end position="426"/>
    </location>
</feature>
<dbReference type="GO" id="GO:0031932">
    <property type="term" value="C:TORC2 complex"/>
    <property type="evidence" value="ECO:0007669"/>
    <property type="project" value="TreeGrafter"/>
</dbReference>
<dbReference type="EMBL" id="WIUZ02000020">
    <property type="protein sequence ID" value="KAF9779219.1"/>
    <property type="molecule type" value="Genomic_DNA"/>
</dbReference>
<feature type="region of interest" description="Disordered" evidence="1">
    <location>
        <begin position="70"/>
        <end position="125"/>
    </location>
</feature>
<feature type="compositionally biased region" description="Basic and acidic residues" evidence="1">
    <location>
        <begin position="20"/>
        <end position="31"/>
    </location>
</feature>
<dbReference type="PANTHER" id="PTHR32428:SF2">
    <property type="entry name" value="TARGET OF RAPAMYCIN COMPLEX 2 SUBUNIT BIT61-RELATED"/>
    <property type="match status" value="1"/>
</dbReference>
<feature type="region of interest" description="Disordered" evidence="1">
    <location>
        <begin position="1"/>
        <end position="57"/>
    </location>
</feature>
<dbReference type="GO" id="GO:0038203">
    <property type="term" value="P:TORC2 signaling"/>
    <property type="evidence" value="ECO:0007669"/>
    <property type="project" value="TreeGrafter"/>
</dbReference>
<protein>
    <submittedName>
        <fullName evidence="2">HbrB-like-domain-containing protein</fullName>
    </submittedName>
</protein>
<keyword evidence="3" id="KW-1185">Reference proteome</keyword>
<dbReference type="InterPro" id="IPR013745">
    <property type="entry name" value="Bit61/PRR5"/>
</dbReference>
<feature type="region of interest" description="Disordered" evidence="1">
    <location>
        <begin position="146"/>
        <end position="169"/>
    </location>
</feature>
<dbReference type="AlphaFoldDB" id="A0A9P6L1J2"/>
<feature type="compositionally biased region" description="Polar residues" evidence="1">
    <location>
        <begin position="91"/>
        <end position="119"/>
    </location>
</feature>
<gene>
    <name evidence="2" type="ORF">BJ322DRAFT_449001</name>
</gene>
<evidence type="ECO:0000313" key="2">
    <source>
        <dbReference type="EMBL" id="KAF9779219.1"/>
    </source>
</evidence>